<protein>
    <submittedName>
        <fullName evidence="5">Protein kinase domain-containing protein</fullName>
    </submittedName>
</protein>
<dbReference type="STRING" id="131310.A0A0N4ZME1"/>
<dbReference type="Pfam" id="PF00069">
    <property type="entry name" value="Pkinase"/>
    <property type="match status" value="1"/>
</dbReference>
<keyword evidence="4" id="KW-1185">Reference proteome</keyword>
<organism evidence="4 5">
    <name type="scientific">Parastrongyloides trichosuri</name>
    <name type="common">Possum-specific nematode worm</name>
    <dbReference type="NCBI Taxonomy" id="131310"/>
    <lineage>
        <taxon>Eukaryota</taxon>
        <taxon>Metazoa</taxon>
        <taxon>Ecdysozoa</taxon>
        <taxon>Nematoda</taxon>
        <taxon>Chromadorea</taxon>
        <taxon>Rhabditida</taxon>
        <taxon>Tylenchina</taxon>
        <taxon>Panagrolaimomorpha</taxon>
        <taxon>Strongyloidoidea</taxon>
        <taxon>Strongyloididae</taxon>
        <taxon>Parastrongyloides</taxon>
    </lineage>
</organism>
<evidence type="ECO:0000259" key="3">
    <source>
        <dbReference type="PROSITE" id="PS50011"/>
    </source>
</evidence>
<dbReference type="SMART" id="SM00220">
    <property type="entry name" value="S_TKc"/>
    <property type="match status" value="1"/>
</dbReference>
<proteinExistence type="inferred from homology"/>
<feature type="region of interest" description="Disordered" evidence="2">
    <location>
        <begin position="1"/>
        <end position="29"/>
    </location>
</feature>
<dbReference type="PANTHER" id="PTHR12984:SF16">
    <property type="entry name" value="BLACK MATCH, ISOFORM H"/>
    <property type="match status" value="1"/>
</dbReference>
<dbReference type="PANTHER" id="PTHR12984">
    <property type="entry name" value="SCY1-RELATED S/T PROTEIN KINASE-LIKE"/>
    <property type="match status" value="1"/>
</dbReference>
<feature type="region of interest" description="Disordered" evidence="2">
    <location>
        <begin position="832"/>
        <end position="869"/>
    </location>
</feature>
<dbReference type="Proteomes" id="UP000038045">
    <property type="component" value="Unplaced"/>
</dbReference>
<dbReference type="PROSITE" id="PS50011">
    <property type="entry name" value="PROTEIN_KINASE_DOM"/>
    <property type="match status" value="1"/>
</dbReference>
<evidence type="ECO:0000256" key="2">
    <source>
        <dbReference type="SAM" id="MobiDB-lite"/>
    </source>
</evidence>
<evidence type="ECO:0000313" key="5">
    <source>
        <dbReference type="WBParaSite" id="PTRK_0000971000.1"/>
    </source>
</evidence>
<reference evidence="5" key="1">
    <citation type="submission" date="2017-02" db="UniProtKB">
        <authorList>
            <consortium name="WormBaseParasite"/>
        </authorList>
    </citation>
    <scope>IDENTIFICATION</scope>
</reference>
<dbReference type="Gene3D" id="1.10.510.10">
    <property type="entry name" value="Transferase(Phosphotransferase) domain 1"/>
    <property type="match status" value="1"/>
</dbReference>
<name>A0A0N4ZME1_PARTI</name>
<dbReference type="GO" id="GO:0005524">
    <property type="term" value="F:ATP binding"/>
    <property type="evidence" value="ECO:0007669"/>
    <property type="project" value="InterPro"/>
</dbReference>
<evidence type="ECO:0000313" key="4">
    <source>
        <dbReference type="Proteomes" id="UP000038045"/>
    </source>
</evidence>
<evidence type="ECO:0000256" key="1">
    <source>
        <dbReference type="ARBA" id="ARBA00038349"/>
    </source>
</evidence>
<feature type="region of interest" description="Disordered" evidence="2">
    <location>
        <begin position="47"/>
        <end position="83"/>
    </location>
</feature>
<dbReference type="InterPro" id="IPR051177">
    <property type="entry name" value="CIK-Related_Protein"/>
</dbReference>
<dbReference type="InterPro" id="IPR016024">
    <property type="entry name" value="ARM-type_fold"/>
</dbReference>
<feature type="domain" description="Protein kinase" evidence="3">
    <location>
        <begin position="137"/>
        <end position="416"/>
    </location>
</feature>
<feature type="compositionally biased region" description="Low complexity" evidence="2">
    <location>
        <begin position="47"/>
        <end position="76"/>
    </location>
</feature>
<accession>A0A0N4ZME1</accession>
<feature type="compositionally biased region" description="Polar residues" evidence="2">
    <location>
        <begin position="836"/>
        <end position="846"/>
    </location>
</feature>
<sequence length="886" mass="100117">MSKICEIDRNNSILNSTPTDNDNNITKSNSFRKSTLSKLSQFSISKTSHSSNTSTINNNNTQHKESTSSISKSSHSPSRHTVPYRKNTFTEGFFSNKKTSKTSVTSLLPSRPSLNIGNIKDLKSKLGSKSTIDTKYYSLTYSSTVGKYWEKYDGYSAIGGEEISILTFSRKCNIKAPVRVGRIKNRLALIDLLRYEINQLTLLPNPRILRTIEPLEDSKEALTVPCEHIYRTLDSLVAHDGISHLESKLGALQIIEGLIYLHNSVHILHGNLTPSAIYITTNGLWKIGGFAFSVSANDANMYPCYPWTKKLAPELQPELDFLAPEYLDKDVQFVTNAADVFSFGVLICWIYTGGKRIIDAKNSLESYHIVVDQLDKCLTTVGFDIEGPLLSQIRDVLSKDPKKRPTMQVLALSKHFKDPSASVLRQLDDLTQLFDPSQKHLFLKETLSKVVPEIPESVWFSRIVQRFNQNLIGVVEVYSSILKPLCVMLETCDKCNINKLESWFCRIFETIPNDGIEDIFYDHISTIYKRLDNKLIRERCLDFVYSQVSSNDDNSIKCGIICCKKLCILMPMGFIMEVLVPILKSYDKYLDDNPTRQTDYLSLIEDLSIRCNDRELEILLPLVSIANSLHPIVVYGKARLVLSICLNGGQRLRNHVIITHDLLHPLNLGLGLMEMEDKYFSEILHAISQLVEQLQWMRELTCKKNDEDDCLLKVNGDSKEQSVSTSNLPKLIVSEAFSNDSRKMSFLSADGRLDDRFFRRFSKDSRSSIESECSYKLSKNSDVSDDSCKLIEVTGGRRRKGWLGSYNKQSTSFDQTNASNILIESPTKSVRRSVRSIHSTGRSRTGSPAYIDASLSNSPNRKDSGKPNIFTNLSHNLTCTLRNTFS</sequence>
<dbReference type="AlphaFoldDB" id="A0A0N4ZME1"/>
<dbReference type="InterPro" id="IPR011009">
    <property type="entry name" value="Kinase-like_dom_sf"/>
</dbReference>
<dbReference type="GO" id="GO:0004672">
    <property type="term" value="F:protein kinase activity"/>
    <property type="evidence" value="ECO:0007669"/>
    <property type="project" value="InterPro"/>
</dbReference>
<dbReference type="WBParaSite" id="PTRK_0000971000.1">
    <property type="protein sequence ID" value="PTRK_0000971000.1"/>
    <property type="gene ID" value="PTRK_0000971000"/>
</dbReference>
<comment type="similarity">
    <text evidence="1">Belongs to the protein kinase superfamily.</text>
</comment>
<dbReference type="SUPFAM" id="SSF48371">
    <property type="entry name" value="ARM repeat"/>
    <property type="match status" value="1"/>
</dbReference>
<dbReference type="InterPro" id="IPR000719">
    <property type="entry name" value="Prot_kinase_dom"/>
</dbReference>
<feature type="compositionally biased region" description="Polar residues" evidence="2">
    <location>
        <begin position="10"/>
        <end position="29"/>
    </location>
</feature>
<dbReference type="SUPFAM" id="SSF56112">
    <property type="entry name" value="Protein kinase-like (PK-like)"/>
    <property type="match status" value="1"/>
</dbReference>